<protein>
    <submittedName>
        <fullName evidence="2">Uncharacterized protein</fullName>
    </submittedName>
</protein>
<keyword evidence="1" id="KW-0472">Membrane</keyword>
<feature type="transmembrane region" description="Helical" evidence="1">
    <location>
        <begin position="57"/>
        <end position="76"/>
    </location>
</feature>
<keyword evidence="1" id="KW-1133">Transmembrane helix</keyword>
<sequence>MMIFLLFGSSSPCETVGFLRALVSSGGFSCRFFWGFGIFGVIWGLSCGLWDLWFSGGFCVGFSWGFSVGFGIFWYLLGGILSGSVGNFWAFFLIFCSFVLLFSLRE</sequence>
<dbReference type="Proteomes" id="UP001301958">
    <property type="component" value="Unassembled WGS sequence"/>
</dbReference>
<keyword evidence="1" id="KW-0812">Transmembrane</keyword>
<accession>A0AAN7BVE0</accession>
<proteinExistence type="predicted"/>
<organism evidence="2 3">
    <name type="scientific">Podospora fimiseda</name>
    <dbReference type="NCBI Taxonomy" id="252190"/>
    <lineage>
        <taxon>Eukaryota</taxon>
        <taxon>Fungi</taxon>
        <taxon>Dikarya</taxon>
        <taxon>Ascomycota</taxon>
        <taxon>Pezizomycotina</taxon>
        <taxon>Sordariomycetes</taxon>
        <taxon>Sordariomycetidae</taxon>
        <taxon>Sordariales</taxon>
        <taxon>Podosporaceae</taxon>
        <taxon>Podospora</taxon>
    </lineage>
</organism>
<evidence type="ECO:0000313" key="2">
    <source>
        <dbReference type="EMBL" id="KAK4230280.1"/>
    </source>
</evidence>
<feature type="transmembrane region" description="Helical" evidence="1">
    <location>
        <begin position="31"/>
        <end position="50"/>
    </location>
</feature>
<reference evidence="2" key="1">
    <citation type="journal article" date="2023" name="Mol. Phylogenet. Evol.">
        <title>Genome-scale phylogeny and comparative genomics of the fungal order Sordariales.</title>
        <authorList>
            <person name="Hensen N."/>
            <person name="Bonometti L."/>
            <person name="Westerberg I."/>
            <person name="Brannstrom I.O."/>
            <person name="Guillou S."/>
            <person name="Cros-Aarteil S."/>
            <person name="Calhoun S."/>
            <person name="Haridas S."/>
            <person name="Kuo A."/>
            <person name="Mondo S."/>
            <person name="Pangilinan J."/>
            <person name="Riley R."/>
            <person name="LaButti K."/>
            <person name="Andreopoulos B."/>
            <person name="Lipzen A."/>
            <person name="Chen C."/>
            <person name="Yan M."/>
            <person name="Daum C."/>
            <person name="Ng V."/>
            <person name="Clum A."/>
            <person name="Steindorff A."/>
            <person name="Ohm R.A."/>
            <person name="Martin F."/>
            <person name="Silar P."/>
            <person name="Natvig D.O."/>
            <person name="Lalanne C."/>
            <person name="Gautier V."/>
            <person name="Ament-Velasquez S.L."/>
            <person name="Kruys A."/>
            <person name="Hutchinson M.I."/>
            <person name="Powell A.J."/>
            <person name="Barry K."/>
            <person name="Miller A.N."/>
            <person name="Grigoriev I.V."/>
            <person name="Debuchy R."/>
            <person name="Gladieux P."/>
            <person name="Hiltunen Thoren M."/>
            <person name="Johannesson H."/>
        </authorList>
    </citation>
    <scope>NUCLEOTIDE SEQUENCE</scope>
    <source>
        <strain evidence="2">CBS 990.96</strain>
    </source>
</reference>
<dbReference type="EMBL" id="MU865300">
    <property type="protein sequence ID" value="KAK4230280.1"/>
    <property type="molecule type" value="Genomic_DNA"/>
</dbReference>
<name>A0AAN7BVE0_9PEZI</name>
<evidence type="ECO:0000256" key="1">
    <source>
        <dbReference type="SAM" id="Phobius"/>
    </source>
</evidence>
<gene>
    <name evidence="2" type="ORF">QBC38DRAFT_469918</name>
</gene>
<dbReference type="AlphaFoldDB" id="A0AAN7BVE0"/>
<evidence type="ECO:0000313" key="3">
    <source>
        <dbReference type="Proteomes" id="UP001301958"/>
    </source>
</evidence>
<feature type="transmembrane region" description="Helical" evidence="1">
    <location>
        <begin position="88"/>
        <end position="104"/>
    </location>
</feature>
<comment type="caution">
    <text evidence="2">The sequence shown here is derived from an EMBL/GenBank/DDBJ whole genome shotgun (WGS) entry which is preliminary data.</text>
</comment>
<keyword evidence="3" id="KW-1185">Reference proteome</keyword>
<reference evidence="2" key="2">
    <citation type="submission" date="2023-05" db="EMBL/GenBank/DDBJ databases">
        <authorList>
            <consortium name="Lawrence Berkeley National Laboratory"/>
            <person name="Steindorff A."/>
            <person name="Hensen N."/>
            <person name="Bonometti L."/>
            <person name="Westerberg I."/>
            <person name="Brannstrom I.O."/>
            <person name="Guillou S."/>
            <person name="Cros-Aarteil S."/>
            <person name="Calhoun S."/>
            <person name="Haridas S."/>
            <person name="Kuo A."/>
            <person name="Mondo S."/>
            <person name="Pangilinan J."/>
            <person name="Riley R."/>
            <person name="Labutti K."/>
            <person name="Andreopoulos B."/>
            <person name="Lipzen A."/>
            <person name="Chen C."/>
            <person name="Yanf M."/>
            <person name="Daum C."/>
            <person name="Ng V."/>
            <person name="Clum A."/>
            <person name="Ohm R."/>
            <person name="Martin F."/>
            <person name="Silar P."/>
            <person name="Natvig D."/>
            <person name="Lalanne C."/>
            <person name="Gautier V."/>
            <person name="Ament-Velasquez S.L."/>
            <person name="Kruys A."/>
            <person name="Hutchinson M.I."/>
            <person name="Powell A.J."/>
            <person name="Barry K."/>
            <person name="Miller A.N."/>
            <person name="Grigoriev I.V."/>
            <person name="Debuchy R."/>
            <person name="Gladieux P."/>
            <person name="Thoren M.H."/>
            <person name="Johannesson H."/>
        </authorList>
    </citation>
    <scope>NUCLEOTIDE SEQUENCE</scope>
    <source>
        <strain evidence="2">CBS 990.96</strain>
    </source>
</reference>